<name>A0A923PNJ9_9BACT</name>
<dbReference type="Pfam" id="PF18962">
    <property type="entry name" value="Por_Secre_tail"/>
    <property type="match status" value="1"/>
</dbReference>
<comment type="caution">
    <text evidence="3">The sequence shown here is derived from an EMBL/GenBank/DDBJ whole genome shotgun (WGS) entry which is preliminary data.</text>
</comment>
<dbReference type="EMBL" id="JACSIT010000078">
    <property type="protein sequence ID" value="MBC6993787.1"/>
    <property type="molecule type" value="Genomic_DNA"/>
</dbReference>
<feature type="domain" description="Secretion system C-terminal sorting" evidence="2">
    <location>
        <begin position="214"/>
        <end position="282"/>
    </location>
</feature>
<keyword evidence="1" id="KW-0732">Signal</keyword>
<gene>
    <name evidence="3" type="ORF">H9S92_06425</name>
</gene>
<evidence type="ECO:0000256" key="1">
    <source>
        <dbReference type="SAM" id="SignalP"/>
    </source>
</evidence>
<evidence type="ECO:0000259" key="2">
    <source>
        <dbReference type="Pfam" id="PF18962"/>
    </source>
</evidence>
<sequence>MLKRPICAFTFFALFALSCLFPATGNAQFANPEFRDWVLIDTAQPYLGLVMWETSNHNDFFGFNNVSVERLIEGEQYYAKIESKQRAYDASIEGWIAQTIATRDLDRIDYRSRCDSLAGLGYCLVEIRAGIEDEVLFSDTIRTTDQEFQQRSITILPEWRERYPEFRVEFEAFGYVFALVPEMMAYSVFLLDKVEASYISNLASVSRVAEQLKVYPNPATDVVRLDLPVDFTAPTVEIYSVLGNLVASYANSGSTLSLAQLPRGMYLISVRDAGRVMMGKVVLEGGG</sequence>
<dbReference type="NCBIfam" id="TIGR04183">
    <property type="entry name" value="Por_Secre_tail"/>
    <property type="match status" value="1"/>
</dbReference>
<dbReference type="RefSeq" id="WP_187465886.1">
    <property type="nucleotide sequence ID" value="NZ_JACSIT010000078.1"/>
</dbReference>
<keyword evidence="4" id="KW-1185">Reference proteome</keyword>
<protein>
    <submittedName>
        <fullName evidence="3">T9SS type A sorting domain-containing protein</fullName>
    </submittedName>
</protein>
<dbReference type="PROSITE" id="PS51257">
    <property type="entry name" value="PROKAR_LIPOPROTEIN"/>
    <property type="match status" value="1"/>
</dbReference>
<organism evidence="3 4">
    <name type="scientific">Neolewinella lacunae</name>
    <dbReference type="NCBI Taxonomy" id="1517758"/>
    <lineage>
        <taxon>Bacteria</taxon>
        <taxon>Pseudomonadati</taxon>
        <taxon>Bacteroidota</taxon>
        <taxon>Saprospiria</taxon>
        <taxon>Saprospirales</taxon>
        <taxon>Lewinellaceae</taxon>
        <taxon>Neolewinella</taxon>
    </lineage>
</organism>
<proteinExistence type="predicted"/>
<accession>A0A923PNJ9</accession>
<dbReference type="Proteomes" id="UP000650081">
    <property type="component" value="Unassembled WGS sequence"/>
</dbReference>
<dbReference type="AlphaFoldDB" id="A0A923PNJ9"/>
<dbReference type="InterPro" id="IPR026444">
    <property type="entry name" value="Secre_tail"/>
</dbReference>
<feature type="chain" id="PRO_5037985577" evidence="1">
    <location>
        <begin position="28"/>
        <end position="287"/>
    </location>
</feature>
<feature type="signal peptide" evidence="1">
    <location>
        <begin position="1"/>
        <end position="27"/>
    </location>
</feature>
<evidence type="ECO:0000313" key="4">
    <source>
        <dbReference type="Proteomes" id="UP000650081"/>
    </source>
</evidence>
<evidence type="ECO:0000313" key="3">
    <source>
        <dbReference type="EMBL" id="MBC6993787.1"/>
    </source>
</evidence>
<reference evidence="3" key="1">
    <citation type="submission" date="2020-08" db="EMBL/GenBank/DDBJ databases">
        <title>Lewinella bacteria from marine environments.</title>
        <authorList>
            <person name="Zhong Y."/>
        </authorList>
    </citation>
    <scope>NUCLEOTIDE SEQUENCE</scope>
    <source>
        <strain evidence="3">KCTC 42187</strain>
    </source>
</reference>